<keyword evidence="1" id="KW-0479">Metal-binding</keyword>
<protein>
    <recommendedName>
        <fullName evidence="3">SWIM-type domain-containing protein</fullName>
    </recommendedName>
</protein>
<dbReference type="PROSITE" id="PS50966">
    <property type="entry name" value="ZF_SWIM"/>
    <property type="match status" value="1"/>
</dbReference>
<dbReference type="InterPro" id="IPR004330">
    <property type="entry name" value="FAR1_DNA_bnd_dom"/>
</dbReference>
<dbReference type="AlphaFoldDB" id="A0AAV7FC07"/>
<evidence type="ECO:0000259" key="3">
    <source>
        <dbReference type="PROSITE" id="PS50966"/>
    </source>
</evidence>
<accession>A0AAV7FC07</accession>
<feature type="region of interest" description="Disordered" evidence="2">
    <location>
        <begin position="1"/>
        <end position="72"/>
    </location>
</feature>
<feature type="compositionally biased region" description="Polar residues" evidence="2">
    <location>
        <begin position="51"/>
        <end position="64"/>
    </location>
</feature>
<evidence type="ECO:0000256" key="1">
    <source>
        <dbReference type="PROSITE-ProRule" id="PRU00325"/>
    </source>
</evidence>
<dbReference type="Pfam" id="PF04434">
    <property type="entry name" value="SWIM"/>
    <property type="match status" value="1"/>
</dbReference>
<keyword evidence="1" id="KW-0862">Zinc</keyword>
<evidence type="ECO:0000313" key="4">
    <source>
        <dbReference type="EMBL" id="KAG9458737.1"/>
    </source>
</evidence>
<dbReference type="Pfam" id="PF10551">
    <property type="entry name" value="MULE"/>
    <property type="match status" value="1"/>
</dbReference>
<dbReference type="InterPro" id="IPR007527">
    <property type="entry name" value="Znf_SWIM"/>
</dbReference>
<dbReference type="GO" id="GO:0008270">
    <property type="term" value="F:zinc ion binding"/>
    <property type="evidence" value="ECO:0007669"/>
    <property type="project" value="UniProtKB-KW"/>
</dbReference>
<comment type="caution">
    <text evidence="4">The sequence shown here is derived from an EMBL/GenBank/DDBJ whole genome shotgun (WGS) entry which is preliminary data.</text>
</comment>
<dbReference type="EMBL" id="JAINDJ010000002">
    <property type="protein sequence ID" value="KAG9458737.1"/>
    <property type="molecule type" value="Genomic_DNA"/>
</dbReference>
<sequence>MTNLTRVQPNSELNQEPGAPPSPTLLHHHLTGELRKGHRHSLPAKDGSVRNEFNSSVAPSSMPSHQVRRRHTKFHAVTPSSTPSHQVQLCHGVTPSRQVRLRCTKFDSIAPSSTPSHQVRLCRVKFESVTPSHQVRLRRAKFDSIAPTLSEIGHFFGQVTCARVRANTNLRKLSDPALRLHSPSPALDFSLFFLRPSKARGVSAKTRRSPSNTRPSFEDFCGGGNVQTLMEVATDEIGPQNPEQDIENQEPRVGQEFQSVDEAYEFYNKYARMRGFSVRKDSFVRKHDKVVFRSFVCSKQGTKKYDKRRENVKTPRAETREGCNAFLKVSLRPNGMYKVTQFSGIHSHPVLSPKKSHFLKSHRKVTEVAAAQIELGSLAGIAPKQVYELQSRQVGGRENLGYLHMDHKNYLRHKRQENLDINVAAAILKYFRKKQSQNPACYFDFQLDGEGQVTNFFWADARSIIDYSLFGDVVSFDTTYRTNDYGRPFAPFVGVNHHNQTIVFGAALLYDETSESFVWLFETFLEAMSGKKPQAILTDQCAAMARAISIVLPESHHRLCTWHIFQNATKHLSNVFQRCNQFKRDFNRCVYEVVPEDEFLMGWQKMLDDYGLRGNSWLEALFKEREKWAMAYGAHTFCAGMRSTQRSESFNSVLRKYLHSRLDPMRFFEQFERLLEDRRHEELQADFKSTNSRPSLFVPCPILKQAASYYTLEIFALFQEEWKKSHSIEIRHTTDEGGRSEFKAIDHDTHRHQTVFLNTEDLHVWCSCCKFNFNGIQCSHIIRFLIVKSFLSMDPRYLLKRWSKDAKIGFIMDKQGIVIEEDPRAATTRRYMELCHGFVQVSSQAAEHETAYLVAREILQLARTKVDDACKNALLCGPLETNNGVGGSEVMSNSTVETRNHVDIPPVSNVAGFAIRGKRQRGGSSLSRIKSSLEKARPKKGQKRTTVLSKEMVDKPRTSRGSRSILPLCPPRSIHRFRWR</sequence>
<gene>
    <name evidence="4" type="ORF">H6P81_003245</name>
</gene>
<feature type="compositionally biased region" description="Polar residues" evidence="2">
    <location>
        <begin position="1"/>
        <end position="14"/>
    </location>
</feature>
<dbReference type="Pfam" id="PF03101">
    <property type="entry name" value="FAR1"/>
    <property type="match status" value="1"/>
</dbReference>
<feature type="domain" description="SWIM-type" evidence="3">
    <location>
        <begin position="753"/>
        <end position="789"/>
    </location>
</feature>
<keyword evidence="1" id="KW-0863">Zinc-finger</keyword>
<name>A0AAV7FC07_ARIFI</name>
<reference evidence="4 5" key="1">
    <citation type="submission" date="2021-07" db="EMBL/GenBank/DDBJ databases">
        <title>The Aristolochia fimbriata genome: insights into angiosperm evolution, floral development and chemical biosynthesis.</title>
        <authorList>
            <person name="Jiao Y."/>
        </authorList>
    </citation>
    <scope>NUCLEOTIDE SEQUENCE [LARGE SCALE GENOMIC DNA]</scope>
    <source>
        <strain evidence="4">IBCAS-2021</strain>
        <tissue evidence="4">Leaf</tissue>
    </source>
</reference>
<keyword evidence="5" id="KW-1185">Reference proteome</keyword>
<feature type="region of interest" description="Disordered" evidence="2">
    <location>
        <begin position="919"/>
        <end position="967"/>
    </location>
</feature>
<dbReference type="Proteomes" id="UP000825729">
    <property type="component" value="Unassembled WGS sequence"/>
</dbReference>
<evidence type="ECO:0000256" key="2">
    <source>
        <dbReference type="SAM" id="MobiDB-lite"/>
    </source>
</evidence>
<dbReference type="InterPro" id="IPR018289">
    <property type="entry name" value="MULE_transposase_dom"/>
</dbReference>
<organism evidence="4 5">
    <name type="scientific">Aristolochia fimbriata</name>
    <name type="common">White veined hardy Dutchman's pipe vine</name>
    <dbReference type="NCBI Taxonomy" id="158543"/>
    <lineage>
        <taxon>Eukaryota</taxon>
        <taxon>Viridiplantae</taxon>
        <taxon>Streptophyta</taxon>
        <taxon>Embryophyta</taxon>
        <taxon>Tracheophyta</taxon>
        <taxon>Spermatophyta</taxon>
        <taxon>Magnoliopsida</taxon>
        <taxon>Magnoliidae</taxon>
        <taxon>Piperales</taxon>
        <taxon>Aristolochiaceae</taxon>
        <taxon>Aristolochia</taxon>
    </lineage>
</organism>
<dbReference type="PANTHER" id="PTHR47718">
    <property type="entry name" value="OS01G0519700 PROTEIN"/>
    <property type="match status" value="1"/>
</dbReference>
<dbReference type="PANTHER" id="PTHR47718:SF8">
    <property type="entry name" value="PROTEIN FAR1-RELATED SEQUENCE"/>
    <property type="match status" value="1"/>
</dbReference>
<proteinExistence type="predicted"/>
<evidence type="ECO:0000313" key="5">
    <source>
        <dbReference type="Proteomes" id="UP000825729"/>
    </source>
</evidence>